<dbReference type="InterPro" id="IPR029063">
    <property type="entry name" value="SAM-dependent_MTases_sf"/>
</dbReference>
<dbReference type="PANTHER" id="PTHR43591:SF31">
    <property type="entry name" value="LAEA-LIKE, PUTATIVE (AFU_ORTHOLOGUE AFUA_8G01930)-RELATED"/>
    <property type="match status" value="1"/>
</dbReference>
<dbReference type="Proteomes" id="UP001642406">
    <property type="component" value="Unassembled WGS sequence"/>
</dbReference>
<feature type="region of interest" description="Disordered" evidence="2">
    <location>
        <begin position="351"/>
        <end position="403"/>
    </location>
</feature>
<comment type="similarity">
    <text evidence="1">Belongs to the methyltransferase superfamily. LaeA methyltransferase family.</text>
</comment>
<protein>
    <recommendedName>
        <fullName evidence="5">TAM domain methyltransferase</fullName>
    </recommendedName>
</protein>
<accession>A0ABP0BQL2</accession>
<dbReference type="EMBL" id="CAWUHC010000036">
    <property type="protein sequence ID" value="CAK7221884.1"/>
    <property type="molecule type" value="Genomic_DNA"/>
</dbReference>
<feature type="compositionally biased region" description="Pro residues" evidence="2">
    <location>
        <begin position="384"/>
        <end position="400"/>
    </location>
</feature>
<name>A0ABP0BQL2_9PEZI</name>
<feature type="compositionally biased region" description="Low complexity" evidence="2">
    <location>
        <begin position="445"/>
        <end position="464"/>
    </location>
</feature>
<evidence type="ECO:0000256" key="2">
    <source>
        <dbReference type="SAM" id="MobiDB-lite"/>
    </source>
</evidence>
<feature type="compositionally biased region" description="Basic and acidic residues" evidence="2">
    <location>
        <begin position="465"/>
        <end position="477"/>
    </location>
</feature>
<dbReference type="Gene3D" id="3.40.50.150">
    <property type="entry name" value="Vaccinia Virus protein VP39"/>
    <property type="match status" value="1"/>
</dbReference>
<feature type="region of interest" description="Disordered" evidence="2">
    <location>
        <begin position="445"/>
        <end position="477"/>
    </location>
</feature>
<keyword evidence="4" id="KW-1185">Reference proteome</keyword>
<gene>
    <name evidence="3" type="ORF">SBRCBS47491_004681</name>
</gene>
<proteinExistence type="inferred from homology"/>
<dbReference type="SUPFAM" id="SSF53335">
    <property type="entry name" value="S-adenosyl-L-methionine-dependent methyltransferases"/>
    <property type="match status" value="1"/>
</dbReference>
<dbReference type="CDD" id="cd02440">
    <property type="entry name" value="AdoMet_MTases"/>
    <property type="match status" value="1"/>
</dbReference>
<reference evidence="3 4" key="1">
    <citation type="submission" date="2024-01" db="EMBL/GenBank/DDBJ databases">
        <authorList>
            <person name="Allen C."/>
            <person name="Tagirdzhanova G."/>
        </authorList>
    </citation>
    <scope>NUCLEOTIDE SEQUENCE [LARGE SCALE GENOMIC DNA]</scope>
</reference>
<sequence>MASLPPADPAPIVDDSAVANEIHPDDHDGLVEADDLEEDGDSAIDVPFRESLTSLRSSILAYQHENGRTYHAMSAGKYFLPNDEAEIERLDLQHHVLTLTIEGNHCLCPKNDGARRVLDLGTGTGIWAMEYADAHPDAEVTGVDLSPVQPEFVPPNCFFEIDDLEKDWTWDRPFDFIFARMMAGSFTDNGAIVQKAFANLEPGGYFEAQDMALPLGCDDGTLHKTSDLWIWMGLVMESMEKMGRPVVSAQQWKPLMEQCGFEDVVQTIYKWPINRWPRDKKYKDLGMWSLANMDAALEPSSLAPLTRALGWTREEVLVLVSKARKVLRDTSVHAYWPIYVVYGRKPMHATNPQPTNAADGPVVEAGSPGPAEGAFDGEIAADQPPAPAPAPVPAPAPAPAPAAQAAPVAEAPVAAASAAAPAEAPSATAAPVEAPVVEVPVASAAPVEAPKAEETPAAAAAEPSAAKEEVPAAKESS</sequence>
<dbReference type="Pfam" id="PF13489">
    <property type="entry name" value="Methyltransf_23"/>
    <property type="match status" value="1"/>
</dbReference>
<evidence type="ECO:0000313" key="3">
    <source>
        <dbReference type="EMBL" id="CAK7221884.1"/>
    </source>
</evidence>
<evidence type="ECO:0008006" key="5">
    <source>
        <dbReference type="Google" id="ProtNLM"/>
    </source>
</evidence>
<comment type="caution">
    <text evidence="3">The sequence shown here is derived from an EMBL/GenBank/DDBJ whole genome shotgun (WGS) entry which is preliminary data.</text>
</comment>
<evidence type="ECO:0000313" key="4">
    <source>
        <dbReference type="Proteomes" id="UP001642406"/>
    </source>
</evidence>
<organism evidence="3 4">
    <name type="scientific">Sporothrix bragantina</name>
    <dbReference type="NCBI Taxonomy" id="671064"/>
    <lineage>
        <taxon>Eukaryota</taxon>
        <taxon>Fungi</taxon>
        <taxon>Dikarya</taxon>
        <taxon>Ascomycota</taxon>
        <taxon>Pezizomycotina</taxon>
        <taxon>Sordariomycetes</taxon>
        <taxon>Sordariomycetidae</taxon>
        <taxon>Ophiostomatales</taxon>
        <taxon>Ophiostomataceae</taxon>
        <taxon>Sporothrix</taxon>
    </lineage>
</organism>
<evidence type="ECO:0000256" key="1">
    <source>
        <dbReference type="ARBA" id="ARBA00038158"/>
    </source>
</evidence>
<dbReference type="PANTHER" id="PTHR43591">
    <property type="entry name" value="METHYLTRANSFERASE"/>
    <property type="match status" value="1"/>
</dbReference>